<evidence type="ECO:0000256" key="7">
    <source>
        <dbReference type="HAMAP-Rule" id="MF_00017"/>
    </source>
</evidence>
<reference evidence="9 10" key="1">
    <citation type="submission" date="2019-07" db="EMBL/GenBank/DDBJ databases">
        <title>Genomic Encyclopedia of Type Strains, Phase I: the one thousand microbial genomes (KMG-I) project.</title>
        <authorList>
            <person name="Kyrpides N."/>
        </authorList>
    </citation>
    <scope>NUCLEOTIDE SEQUENCE [LARGE SCALE GENOMIC DNA]</scope>
    <source>
        <strain evidence="9 10">DSM 6562</strain>
    </source>
</reference>
<comment type="function">
    <text evidence="7">May play a role in DNA repair. It seems to be involved in an RecBC-independent recombinational process of DNA repair. It may act with RecF and RecO.</text>
</comment>
<comment type="caution">
    <text evidence="9">The sequence shown here is derived from an EMBL/GenBank/DDBJ whole genome shotgun (WGS) entry which is preliminary data.</text>
</comment>
<evidence type="ECO:0000256" key="1">
    <source>
        <dbReference type="ARBA" id="ARBA00022723"/>
    </source>
</evidence>
<dbReference type="NCBIfam" id="TIGR00615">
    <property type="entry name" value="recR"/>
    <property type="match status" value="1"/>
</dbReference>
<comment type="similarity">
    <text evidence="7">Belongs to the RecR family.</text>
</comment>
<keyword evidence="4 7" id="KW-0862">Zinc</keyword>
<dbReference type="PANTHER" id="PTHR30446:SF0">
    <property type="entry name" value="RECOMBINATION PROTEIN RECR"/>
    <property type="match status" value="1"/>
</dbReference>
<dbReference type="EMBL" id="VNHM01000003">
    <property type="protein sequence ID" value="TYO97018.1"/>
    <property type="molecule type" value="Genomic_DNA"/>
</dbReference>
<dbReference type="Pfam" id="PF21175">
    <property type="entry name" value="RecR_C"/>
    <property type="match status" value="1"/>
</dbReference>
<keyword evidence="5 7" id="KW-0233">DNA recombination</keyword>
<evidence type="ECO:0000256" key="3">
    <source>
        <dbReference type="ARBA" id="ARBA00022771"/>
    </source>
</evidence>
<dbReference type="InterPro" id="IPR006171">
    <property type="entry name" value="TOPRIM_dom"/>
</dbReference>
<dbReference type="PROSITE" id="PS50880">
    <property type="entry name" value="TOPRIM"/>
    <property type="match status" value="1"/>
</dbReference>
<dbReference type="InterPro" id="IPR023627">
    <property type="entry name" value="Rcmb_RecR"/>
</dbReference>
<name>A0A5S4ZVZ0_9FIRM</name>
<evidence type="ECO:0000256" key="2">
    <source>
        <dbReference type="ARBA" id="ARBA00022763"/>
    </source>
</evidence>
<evidence type="ECO:0000313" key="9">
    <source>
        <dbReference type="EMBL" id="TYO97018.1"/>
    </source>
</evidence>
<dbReference type="SMART" id="SM00493">
    <property type="entry name" value="TOPRIM"/>
    <property type="match status" value="1"/>
</dbReference>
<dbReference type="InterPro" id="IPR000093">
    <property type="entry name" value="DNA_Rcmb_RecR"/>
</dbReference>
<evidence type="ECO:0000256" key="4">
    <source>
        <dbReference type="ARBA" id="ARBA00022833"/>
    </source>
</evidence>
<keyword evidence="6 7" id="KW-0234">DNA repair</keyword>
<dbReference type="InterPro" id="IPR015967">
    <property type="entry name" value="Rcmb_RecR_Znf"/>
</dbReference>
<dbReference type="Gene3D" id="1.10.8.420">
    <property type="entry name" value="RecR Domain 1"/>
    <property type="match status" value="1"/>
</dbReference>
<keyword evidence="1 7" id="KW-0479">Metal-binding</keyword>
<dbReference type="GO" id="GO:0008270">
    <property type="term" value="F:zinc ion binding"/>
    <property type="evidence" value="ECO:0007669"/>
    <property type="project" value="UniProtKB-KW"/>
</dbReference>
<dbReference type="CDD" id="cd01025">
    <property type="entry name" value="TOPRIM_recR"/>
    <property type="match status" value="1"/>
</dbReference>
<dbReference type="GO" id="GO:0006310">
    <property type="term" value="P:DNA recombination"/>
    <property type="evidence" value="ECO:0007669"/>
    <property type="project" value="UniProtKB-UniRule"/>
</dbReference>
<keyword evidence="10" id="KW-1185">Reference proteome</keyword>
<evidence type="ECO:0000313" key="10">
    <source>
        <dbReference type="Proteomes" id="UP000323166"/>
    </source>
</evidence>
<dbReference type="AlphaFoldDB" id="A0A5S4ZVZ0"/>
<dbReference type="SUPFAM" id="SSF111304">
    <property type="entry name" value="Recombination protein RecR"/>
    <property type="match status" value="1"/>
</dbReference>
<feature type="domain" description="Toprim" evidence="8">
    <location>
        <begin position="83"/>
        <end position="178"/>
    </location>
</feature>
<gene>
    <name evidence="7" type="primary">recR</name>
    <name evidence="9" type="ORF">LX24_00828</name>
</gene>
<keyword evidence="2 7" id="KW-0227">DNA damage</keyword>
<evidence type="ECO:0000259" key="8">
    <source>
        <dbReference type="PROSITE" id="PS50880"/>
    </source>
</evidence>
<dbReference type="Gene3D" id="3.30.60.80">
    <property type="match status" value="1"/>
</dbReference>
<sequence>MKQMQYAGAVSRLIGELARLPGIGTKTAQRLAFFLLNAPPEVAISLAEAIREAREKVGRCSVCGNLTDVDPCPVCQNETRDKGIICVVQDPRDVVAIEKYRGFKGVYHVLHGALSPLEGVGPQELNIKSLLDRLAGDSVREVILATNPDVEGDATALYLARLIKPLGVKVTRLARGLPVGAHLEYADEVTLGRAIEGRLEIE</sequence>
<dbReference type="PANTHER" id="PTHR30446">
    <property type="entry name" value="RECOMBINATION PROTEIN RECR"/>
    <property type="match status" value="1"/>
</dbReference>
<dbReference type="Gene3D" id="3.40.1360.10">
    <property type="match status" value="1"/>
</dbReference>
<dbReference type="HAMAP" id="MF_00017">
    <property type="entry name" value="RecR"/>
    <property type="match status" value="1"/>
</dbReference>
<accession>A0A5S4ZVZ0</accession>
<evidence type="ECO:0000256" key="5">
    <source>
        <dbReference type="ARBA" id="ARBA00023172"/>
    </source>
</evidence>
<dbReference type="InterPro" id="IPR034137">
    <property type="entry name" value="TOPRIM_RecR"/>
</dbReference>
<dbReference type="Pfam" id="PF13662">
    <property type="entry name" value="Toprim_4"/>
    <property type="match status" value="1"/>
</dbReference>
<organism evidence="9 10">
    <name type="scientific">Desulfallas thermosapovorans DSM 6562</name>
    <dbReference type="NCBI Taxonomy" id="1121431"/>
    <lineage>
        <taxon>Bacteria</taxon>
        <taxon>Bacillati</taxon>
        <taxon>Bacillota</taxon>
        <taxon>Clostridia</taxon>
        <taxon>Eubacteriales</taxon>
        <taxon>Desulfallaceae</taxon>
        <taxon>Desulfallas</taxon>
    </lineage>
</organism>
<feature type="zinc finger region" description="C4-type" evidence="7">
    <location>
        <begin position="60"/>
        <end position="75"/>
    </location>
</feature>
<dbReference type="Gene3D" id="6.10.250.240">
    <property type="match status" value="1"/>
</dbReference>
<evidence type="ECO:0000256" key="6">
    <source>
        <dbReference type="ARBA" id="ARBA00023204"/>
    </source>
</evidence>
<dbReference type="GO" id="GO:0006281">
    <property type="term" value="P:DNA repair"/>
    <property type="evidence" value="ECO:0007669"/>
    <property type="project" value="UniProtKB-UniRule"/>
</dbReference>
<dbReference type="Pfam" id="PF21176">
    <property type="entry name" value="RecR_HhH"/>
    <property type="match status" value="1"/>
</dbReference>
<dbReference type="GO" id="GO:0003677">
    <property type="term" value="F:DNA binding"/>
    <property type="evidence" value="ECO:0007669"/>
    <property type="project" value="UniProtKB-UniRule"/>
</dbReference>
<dbReference type="Proteomes" id="UP000323166">
    <property type="component" value="Unassembled WGS sequence"/>
</dbReference>
<dbReference type="PROSITE" id="PS01300">
    <property type="entry name" value="RECR"/>
    <property type="match status" value="1"/>
</dbReference>
<dbReference type="Pfam" id="PF02132">
    <property type="entry name" value="RecR_ZnF"/>
    <property type="match status" value="1"/>
</dbReference>
<protein>
    <recommendedName>
        <fullName evidence="7">Recombination protein RecR</fullName>
    </recommendedName>
</protein>
<proteinExistence type="inferred from homology"/>
<keyword evidence="3 7" id="KW-0863">Zinc-finger</keyword>